<sequence>MAPIAVPELKTQLRQLIACPSVSATDPALDMGNRPVVEKLADWLDTLGFTVELMPLPDSTNKANLIATLGAHEGAEGGLILSGHTDTVPFDDGRWHSDPFSLQERDNRLYGLGTSDMKSFFPLAIEAARSFIDKPLRQPLTILATADEETSMTGARELVKAGRPQGRYAVIGEPTGLRPVRMHKGVMMEAVRITGQSGHSSNPSLGANALEAMHLVIGELLRLRGEWQEKYNNPGFVVPVPTLNLGCIHGGDNPNRICGHAELQFDVRPLPGMSLQELRRELNTRLQACIDNSRIHLDMVSLFPGTEPFEQDPNSELVKVAEKLTGYSAQSVAFGTEAPYLKSMNIDTIVLGAGDIDQAHQPDEYLELDRIEPMVKILRNLIGRFCL</sequence>
<dbReference type="SUPFAM" id="SSF53187">
    <property type="entry name" value="Zn-dependent exopeptidases"/>
    <property type="match status" value="1"/>
</dbReference>
<evidence type="ECO:0000313" key="6">
    <source>
        <dbReference type="Proteomes" id="UP001055658"/>
    </source>
</evidence>
<dbReference type="InterPro" id="IPR010169">
    <property type="entry name" value="AcOrn-deacetyl"/>
</dbReference>
<keyword evidence="1" id="KW-0479">Metal-binding</keyword>
<keyword evidence="3" id="KW-0170">Cobalt</keyword>
<dbReference type="Gene3D" id="3.30.70.360">
    <property type="match status" value="1"/>
</dbReference>
<evidence type="ECO:0000256" key="1">
    <source>
        <dbReference type="ARBA" id="ARBA00022723"/>
    </source>
</evidence>
<accession>A0ABY4VAI2</accession>
<dbReference type="PANTHER" id="PTHR43808:SF1">
    <property type="entry name" value="ACETYLORNITHINE DEACETYLASE"/>
    <property type="match status" value="1"/>
</dbReference>
<name>A0ABY4VAI2_9GAMM</name>
<dbReference type="Pfam" id="PF01546">
    <property type="entry name" value="Peptidase_M20"/>
    <property type="match status" value="1"/>
</dbReference>
<dbReference type="Gene3D" id="3.40.630.10">
    <property type="entry name" value="Zn peptidases"/>
    <property type="match status" value="1"/>
</dbReference>
<evidence type="ECO:0000313" key="5">
    <source>
        <dbReference type="EMBL" id="USD21162.1"/>
    </source>
</evidence>
<keyword evidence="6" id="KW-1185">Reference proteome</keyword>
<dbReference type="NCBIfam" id="TIGR01892">
    <property type="entry name" value="AcOrn-deacetyl"/>
    <property type="match status" value="1"/>
</dbReference>
<gene>
    <name evidence="5" type="primary">argE</name>
    <name evidence="5" type="ORF">MJO52_19190</name>
</gene>
<evidence type="ECO:0000259" key="4">
    <source>
        <dbReference type="Pfam" id="PF07687"/>
    </source>
</evidence>
<reference evidence="5" key="1">
    <citation type="submission" date="2022-02" db="EMBL/GenBank/DDBJ databases">
        <title>Coral-associated bacteria.</title>
        <authorList>
            <person name="Tang K."/>
            <person name="Wang X."/>
        </authorList>
    </citation>
    <scope>NUCLEOTIDE SEQUENCE</scope>
    <source>
        <strain evidence="5">SCSIO 43006</strain>
    </source>
</reference>
<dbReference type="CDD" id="cd03894">
    <property type="entry name" value="M20_ArgE"/>
    <property type="match status" value="1"/>
</dbReference>
<dbReference type="InterPro" id="IPR002933">
    <property type="entry name" value="Peptidase_M20"/>
</dbReference>
<dbReference type="InterPro" id="IPR050072">
    <property type="entry name" value="Peptidase_M20A"/>
</dbReference>
<proteinExistence type="inferred from homology"/>
<protein>
    <submittedName>
        <fullName evidence="5">Acetylornithine deacetylase</fullName>
        <ecNumber evidence="5">3.5.1.16</ecNumber>
    </submittedName>
</protein>
<dbReference type="PANTHER" id="PTHR43808">
    <property type="entry name" value="ACETYLORNITHINE DEACETYLASE"/>
    <property type="match status" value="1"/>
</dbReference>
<dbReference type="HAMAP" id="MF_01108">
    <property type="entry name" value="ArgE"/>
    <property type="match status" value="1"/>
</dbReference>
<dbReference type="InterPro" id="IPR036264">
    <property type="entry name" value="Bact_exopeptidase_dim_dom"/>
</dbReference>
<dbReference type="Pfam" id="PF07687">
    <property type="entry name" value="M20_dimer"/>
    <property type="match status" value="1"/>
</dbReference>
<evidence type="ECO:0000256" key="2">
    <source>
        <dbReference type="ARBA" id="ARBA00022801"/>
    </source>
</evidence>
<keyword evidence="2 5" id="KW-0378">Hydrolase</keyword>
<dbReference type="SUPFAM" id="SSF55031">
    <property type="entry name" value="Bacterial exopeptidase dimerisation domain"/>
    <property type="match status" value="1"/>
</dbReference>
<dbReference type="RefSeq" id="WP_252083565.1">
    <property type="nucleotide sequence ID" value="NZ_CP092418.1"/>
</dbReference>
<dbReference type="Proteomes" id="UP001055658">
    <property type="component" value="Chromosome"/>
</dbReference>
<dbReference type="NCBIfam" id="NF003474">
    <property type="entry name" value="PRK05111.1"/>
    <property type="match status" value="1"/>
</dbReference>
<organism evidence="5 6">
    <name type="scientific">Microbulbifer variabilis</name>
    <dbReference type="NCBI Taxonomy" id="266805"/>
    <lineage>
        <taxon>Bacteria</taxon>
        <taxon>Pseudomonadati</taxon>
        <taxon>Pseudomonadota</taxon>
        <taxon>Gammaproteobacteria</taxon>
        <taxon>Cellvibrionales</taxon>
        <taxon>Microbulbiferaceae</taxon>
        <taxon>Microbulbifer</taxon>
    </lineage>
</organism>
<dbReference type="GO" id="GO:0008777">
    <property type="term" value="F:acetylornithine deacetylase activity"/>
    <property type="evidence" value="ECO:0007669"/>
    <property type="project" value="UniProtKB-EC"/>
</dbReference>
<dbReference type="EC" id="3.5.1.16" evidence="5"/>
<dbReference type="EMBL" id="CP092418">
    <property type="protein sequence ID" value="USD21162.1"/>
    <property type="molecule type" value="Genomic_DNA"/>
</dbReference>
<feature type="domain" description="Peptidase M20 dimerisation" evidence="4">
    <location>
        <begin position="182"/>
        <end position="287"/>
    </location>
</feature>
<dbReference type="InterPro" id="IPR011650">
    <property type="entry name" value="Peptidase_M20_dimer"/>
</dbReference>
<evidence type="ECO:0000256" key="3">
    <source>
        <dbReference type="ARBA" id="ARBA00023285"/>
    </source>
</evidence>